<name>A0A662D7E6_UNCAE</name>
<evidence type="ECO:0000313" key="9">
    <source>
        <dbReference type="EMBL" id="RLE11355.1"/>
    </source>
</evidence>
<comment type="caution">
    <text evidence="9">The sequence shown here is derived from an EMBL/GenBank/DDBJ whole genome shotgun (WGS) entry which is preliminary data.</text>
</comment>
<dbReference type="Gene3D" id="1.10.3720.10">
    <property type="entry name" value="MetI-like"/>
    <property type="match status" value="1"/>
</dbReference>
<dbReference type="GO" id="GO:0055085">
    <property type="term" value="P:transmembrane transport"/>
    <property type="evidence" value="ECO:0007669"/>
    <property type="project" value="InterPro"/>
</dbReference>
<feature type="transmembrane region" description="Helical" evidence="7">
    <location>
        <begin position="158"/>
        <end position="175"/>
    </location>
</feature>
<evidence type="ECO:0000256" key="3">
    <source>
        <dbReference type="ARBA" id="ARBA00022475"/>
    </source>
</evidence>
<dbReference type="PANTHER" id="PTHR43163">
    <property type="entry name" value="DIPEPTIDE TRANSPORT SYSTEM PERMEASE PROTEIN DPPB-RELATED"/>
    <property type="match status" value="1"/>
</dbReference>
<dbReference type="EMBL" id="QMQA01000260">
    <property type="protein sequence ID" value="RLE11355.1"/>
    <property type="molecule type" value="Genomic_DNA"/>
</dbReference>
<evidence type="ECO:0000256" key="7">
    <source>
        <dbReference type="RuleBase" id="RU363032"/>
    </source>
</evidence>
<dbReference type="PANTHER" id="PTHR43163:SF6">
    <property type="entry name" value="DIPEPTIDE TRANSPORT SYSTEM PERMEASE PROTEIN DPPB-RELATED"/>
    <property type="match status" value="1"/>
</dbReference>
<gene>
    <name evidence="9" type="ORF">DRJ04_08220</name>
</gene>
<evidence type="ECO:0000256" key="6">
    <source>
        <dbReference type="ARBA" id="ARBA00023136"/>
    </source>
</evidence>
<accession>A0A662D7E6</accession>
<protein>
    <recommendedName>
        <fullName evidence="8">ABC transmembrane type-1 domain-containing protein</fullName>
    </recommendedName>
</protein>
<reference evidence="9 10" key="1">
    <citation type="submission" date="2018-06" db="EMBL/GenBank/DDBJ databases">
        <title>Extensive metabolic versatility and redundancy in microbially diverse, dynamic hydrothermal sediments.</title>
        <authorList>
            <person name="Dombrowski N."/>
            <person name="Teske A."/>
            <person name="Baker B.J."/>
        </authorList>
    </citation>
    <scope>NUCLEOTIDE SEQUENCE [LARGE SCALE GENOMIC DNA]</scope>
    <source>
        <strain evidence="9">B3_G15</strain>
    </source>
</reference>
<organism evidence="9 10">
    <name type="scientific">Aerophobetes bacterium</name>
    <dbReference type="NCBI Taxonomy" id="2030807"/>
    <lineage>
        <taxon>Bacteria</taxon>
        <taxon>Candidatus Aerophobota</taxon>
    </lineage>
</organism>
<keyword evidence="4 7" id="KW-0812">Transmembrane</keyword>
<comment type="subcellular location">
    <subcellularLocation>
        <location evidence="1 7">Cell membrane</location>
        <topology evidence="1 7">Multi-pass membrane protein</topology>
    </subcellularLocation>
</comment>
<evidence type="ECO:0000256" key="5">
    <source>
        <dbReference type="ARBA" id="ARBA00022989"/>
    </source>
</evidence>
<dbReference type="AlphaFoldDB" id="A0A662D7E6"/>
<dbReference type="InterPro" id="IPR035906">
    <property type="entry name" value="MetI-like_sf"/>
</dbReference>
<keyword evidence="3" id="KW-1003">Cell membrane</keyword>
<dbReference type="Proteomes" id="UP000280417">
    <property type="component" value="Unassembled WGS sequence"/>
</dbReference>
<keyword evidence="6 7" id="KW-0472">Membrane</keyword>
<evidence type="ECO:0000256" key="2">
    <source>
        <dbReference type="ARBA" id="ARBA00022448"/>
    </source>
</evidence>
<dbReference type="InterPro" id="IPR000515">
    <property type="entry name" value="MetI-like"/>
</dbReference>
<evidence type="ECO:0000259" key="8">
    <source>
        <dbReference type="PROSITE" id="PS50928"/>
    </source>
</evidence>
<dbReference type="Pfam" id="PF00528">
    <property type="entry name" value="BPD_transp_1"/>
    <property type="match status" value="1"/>
</dbReference>
<keyword evidence="2 7" id="KW-0813">Transport</keyword>
<proteinExistence type="inferred from homology"/>
<dbReference type="GO" id="GO:0005886">
    <property type="term" value="C:plasma membrane"/>
    <property type="evidence" value="ECO:0007669"/>
    <property type="project" value="UniProtKB-SubCell"/>
</dbReference>
<feature type="transmembrane region" description="Helical" evidence="7">
    <location>
        <begin position="81"/>
        <end position="104"/>
    </location>
</feature>
<dbReference type="SUPFAM" id="SSF161098">
    <property type="entry name" value="MetI-like"/>
    <property type="match status" value="1"/>
</dbReference>
<feature type="domain" description="ABC transmembrane type-1" evidence="8">
    <location>
        <begin position="77"/>
        <end position="279"/>
    </location>
</feature>
<dbReference type="PROSITE" id="PS50928">
    <property type="entry name" value="ABC_TM1"/>
    <property type="match status" value="1"/>
</dbReference>
<evidence type="ECO:0000256" key="4">
    <source>
        <dbReference type="ARBA" id="ARBA00022692"/>
    </source>
</evidence>
<keyword evidence="5 7" id="KW-1133">Transmembrane helix</keyword>
<feature type="transmembrane region" description="Helical" evidence="7">
    <location>
        <begin position="116"/>
        <end position="137"/>
    </location>
</feature>
<comment type="similarity">
    <text evidence="7">Belongs to the binding-protein-dependent transport system permease family.</text>
</comment>
<dbReference type="CDD" id="cd06261">
    <property type="entry name" value="TM_PBP2"/>
    <property type="match status" value="1"/>
</dbReference>
<feature type="transmembrane region" description="Helical" evidence="7">
    <location>
        <begin position="12"/>
        <end position="30"/>
    </location>
</feature>
<sequence length="291" mass="32643">MPKALGFVLRELFYTLLLILGVTALMYMLFNLMPGTFLGKGSGLKGYVDLIKRLLTLKFGVSPVTGIDIRSLVFPAFKNTVILTVGSLFISVIISVPIGIFSAFRGFKSYSWPFVVLSYILSSIPVFYFGYFVIYIFSRHYGYLPIYRPFVEVQRNPFITYVIPIFVLGLSNDSVSEIVRLVTNELNRVMGTDYVVASKARGENVLMGAMYEGILIPLISIVFSKVPYIIGGAVIVEYVFNWPGMGRLAFQSTLQRDLPVLLVIAFLSILIVRAGMIIKDILLYYISPKEL</sequence>
<feature type="transmembrane region" description="Helical" evidence="7">
    <location>
        <begin position="214"/>
        <end position="240"/>
    </location>
</feature>
<evidence type="ECO:0000313" key="10">
    <source>
        <dbReference type="Proteomes" id="UP000280417"/>
    </source>
</evidence>
<evidence type="ECO:0000256" key="1">
    <source>
        <dbReference type="ARBA" id="ARBA00004651"/>
    </source>
</evidence>
<feature type="transmembrane region" description="Helical" evidence="7">
    <location>
        <begin position="260"/>
        <end position="286"/>
    </location>
</feature>